<proteinExistence type="predicted"/>
<accession>A0A8H4B8Y4</accession>
<comment type="caution">
    <text evidence="1">The sequence shown here is derived from an EMBL/GenBank/DDBJ whole genome shotgun (WGS) entry which is preliminary data.</text>
</comment>
<name>A0A8H4B8Y4_MUCCL</name>
<evidence type="ECO:0000313" key="2">
    <source>
        <dbReference type="Proteomes" id="UP000469890"/>
    </source>
</evidence>
<reference evidence="1 2" key="1">
    <citation type="submission" date="2019-09" db="EMBL/GenBank/DDBJ databases">
        <authorList>
            <consortium name="DOE Joint Genome Institute"/>
            <person name="Mondo S.J."/>
            <person name="Navarro-Mendoza M.I."/>
            <person name="Perez-Arques C."/>
            <person name="Panchal S."/>
            <person name="Nicolas F.E."/>
            <person name="Ganguly P."/>
            <person name="Pangilinan J."/>
            <person name="Grigoriev I."/>
            <person name="Heitman J."/>
            <person name="Sanya K."/>
            <person name="Garre V."/>
        </authorList>
    </citation>
    <scope>NUCLEOTIDE SEQUENCE [LARGE SCALE GENOMIC DNA]</scope>
    <source>
        <strain evidence="1 2">MU402</strain>
    </source>
</reference>
<sequence length="123" mass="14300">MVRSQENPCQTNAFCKLSLQLALNKLVMFKVENPTVMGLLVEGNFRLFYLFDLIAKTLFSQYDGQHRMLEIGHVFFVRDNKCDILLVSTIINPAGLIMRLHFMWVFQPHQTGGLKRVETRCTY</sequence>
<evidence type="ECO:0000313" key="1">
    <source>
        <dbReference type="EMBL" id="KAF1797601.1"/>
    </source>
</evidence>
<dbReference type="AlphaFoldDB" id="A0A8H4B8Y4"/>
<dbReference type="EMBL" id="JAAECE010000009">
    <property type="protein sequence ID" value="KAF1797601.1"/>
    <property type="molecule type" value="Genomic_DNA"/>
</dbReference>
<gene>
    <name evidence="1" type="ORF">FB192DRAFT_1290976</name>
</gene>
<protein>
    <submittedName>
        <fullName evidence="1">Uncharacterized protein</fullName>
    </submittedName>
</protein>
<organism evidence="1 2">
    <name type="scientific">Mucor circinelloides f. lusitanicus</name>
    <name type="common">Mucor racemosus var. lusitanicus</name>
    <dbReference type="NCBI Taxonomy" id="29924"/>
    <lineage>
        <taxon>Eukaryota</taxon>
        <taxon>Fungi</taxon>
        <taxon>Fungi incertae sedis</taxon>
        <taxon>Mucoromycota</taxon>
        <taxon>Mucoromycotina</taxon>
        <taxon>Mucoromycetes</taxon>
        <taxon>Mucorales</taxon>
        <taxon>Mucorineae</taxon>
        <taxon>Mucoraceae</taxon>
        <taxon>Mucor</taxon>
    </lineage>
</organism>
<dbReference type="Proteomes" id="UP000469890">
    <property type="component" value="Unassembled WGS sequence"/>
</dbReference>